<gene>
    <name evidence="2" type="ORF">TUM19329_35120</name>
    <name evidence="3" type="ORF">TUM19329_35890</name>
</gene>
<reference evidence="3" key="1">
    <citation type="journal article" date="2020" name="Microbiol. Resour. Announc.">
        <title>Complete Genome Sequence of Novel Psychrotolerant Legionella Strain TUM19329, Isolated from Antarctic Lake Sediment.</title>
        <authorList>
            <person name="Shimada S."/>
            <person name="Nakai R."/>
            <person name="Aoki K."/>
            <person name="Shimoeda N."/>
            <person name="Ohno G."/>
            <person name="Miyazaki Y."/>
            <person name="Kudoh S."/>
            <person name="Imura S."/>
            <person name="Watanabe K."/>
            <person name="Ishii Y."/>
            <person name="Tateda K."/>
        </authorList>
    </citation>
    <scope>NUCLEOTIDE SEQUENCE [LARGE SCALE GENOMIC DNA]</scope>
    <source>
        <strain evidence="3">TUM19329</strain>
        <plasmid evidence="3">pTUM19329-1</plasmid>
    </source>
</reference>
<dbReference type="EMBL" id="AP022840">
    <property type="protein sequence ID" value="BCA97228.1"/>
    <property type="molecule type" value="Genomic_DNA"/>
</dbReference>
<name>A0A6F8TA53_9GAMM</name>
<evidence type="ECO:0000313" key="4">
    <source>
        <dbReference type="Proteomes" id="UP000502894"/>
    </source>
</evidence>
<dbReference type="EMBL" id="AP022839">
    <property type="protein sequence ID" value="BCA97151.1"/>
    <property type="molecule type" value="Genomic_DNA"/>
</dbReference>
<keyword evidence="3" id="KW-0614">Plasmid</keyword>
<dbReference type="GO" id="GO:0006313">
    <property type="term" value="P:DNA transposition"/>
    <property type="evidence" value="ECO:0007669"/>
    <property type="project" value="InterPro"/>
</dbReference>
<protein>
    <submittedName>
        <fullName evidence="3">Putative transposase y4qJ</fullName>
    </submittedName>
</protein>
<dbReference type="KEGG" id="lant:TUM19329_35890"/>
<organism evidence="3 4">
    <name type="scientific">Legionella antarctica</name>
    <dbReference type="NCBI Taxonomy" id="2708020"/>
    <lineage>
        <taxon>Bacteria</taxon>
        <taxon>Pseudomonadati</taxon>
        <taxon>Pseudomonadota</taxon>
        <taxon>Gammaproteobacteria</taxon>
        <taxon>Legionellales</taxon>
        <taxon>Legionellaceae</taxon>
        <taxon>Legionella</taxon>
    </lineage>
</organism>
<dbReference type="GO" id="GO:0003677">
    <property type="term" value="F:DNA binding"/>
    <property type="evidence" value="ECO:0007669"/>
    <property type="project" value="InterPro"/>
</dbReference>
<keyword evidence="4" id="KW-1185">Reference proteome</keyword>
<dbReference type="AlphaFoldDB" id="A0A6F8TA53"/>
<evidence type="ECO:0000259" key="1">
    <source>
        <dbReference type="Pfam" id="PF04986"/>
    </source>
</evidence>
<dbReference type="InterPro" id="IPR007069">
    <property type="entry name" value="Transposase_32"/>
</dbReference>
<sequence length="321" mass="37206">MQKERWIDARTEELLPTGYFHVVFTLPHHINPLAQGTPELIYNLLFQTARDTLLQFSANPKWLGAKPSITMVLHTWGQNLEQHIHVHCIISGGGLTKNKQWNHAKRAFLFPIRALSKVFRGKYLEQLKVLLNNREVCLPNGSTNKETIQQLISLLYEKDWIVYAKPPFAGPEHVLKYLGRYTHRIAIGNQRLVAFQNNTVSFKWRDYADNSQPKIMKLNVNEFTRRYLLHVLPKGFQRLRHYGILANRYKSINLKQARIALNHPEMKPKRKEKIHDLMLRLTGIDITNCPRCGSGRLNIVESFLAKWVTHSGDPPIELGVI</sequence>
<proteinExistence type="predicted"/>
<evidence type="ECO:0000313" key="3">
    <source>
        <dbReference type="EMBL" id="BCA97228.1"/>
    </source>
</evidence>
<evidence type="ECO:0000313" key="2">
    <source>
        <dbReference type="EMBL" id="BCA97151.1"/>
    </source>
</evidence>
<dbReference type="PANTHER" id="PTHR37023">
    <property type="entry name" value="TRANSPOSASE"/>
    <property type="match status" value="1"/>
</dbReference>
<dbReference type="GO" id="GO:0004803">
    <property type="term" value="F:transposase activity"/>
    <property type="evidence" value="ECO:0007669"/>
    <property type="project" value="InterPro"/>
</dbReference>
<accession>A0A6F8TA53</accession>
<dbReference type="Proteomes" id="UP000502894">
    <property type="component" value="Plasmid pTUM19329-1"/>
</dbReference>
<dbReference type="Proteomes" id="UP000502894">
    <property type="component" value="Chromosome"/>
</dbReference>
<dbReference type="Pfam" id="PF04986">
    <property type="entry name" value="Y2_Tnp"/>
    <property type="match status" value="1"/>
</dbReference>
<feature type="domain" description="Transposase IS801/IS1294" evidence="1">
    <location>
        <begin position="69"/>
        <end position="248"/>
    </location>
</feature>
<dbReference type="KEGG" id="lant:TUM19329_35120"/>
<geneLocation type="plasmid" evidence="3 4">
    <name>pTUM19329-1</name>
</geneLocation>
<dbReference type="PANTHER" id="PTHR37023:SF1">
    <property type="entry name" value="ISSOD25 TRANSPOSASE TNPA_ISSOD25"/>
    <property type="match status" value="1"/>
</dbReference>